<feature type="repeat" description="WD" evidence="8">
    <location>
        <begin position="250"/>
        <end position="291"/>
    </location>
</feature>
<dbReference type="EMBL" id="VXIV02003208">
    <property type="protein sequence ID" value="KAF6019856.1"/>
    <property type="molecule type" value="Genomic_DNA"/>
</dbReference>
<feature type="repeat" description="WD" evidence="8">
    <location>
        <begin position="124"/>
        <end position="165"/>
    </location>
</feature>
<proteinExistence type="predicted"/>
<gene>
    <name evidence="10" type="ORF">EB796_021827</name>
</gene>
<dbReference type="PROSITE" id="PS00678">
    <property type="entry name" value="WD_REPEATS_1"/>
    <property type="match status" value="1"/>
</dbReference>
<dbReference type="Gene3D" id="2.130.10.10">
    <property type="entry name" value="YVTN repeat-like/Quinoprotein amine dehydrogenase"/>
    <property type="match status" value="3"/>
</dbReference>
<dbReference type="Proteomes" id="UP000593567">
    <property type="component" value="Unassembled WGS sequence"/>
</dbReference>
<feature type="domain" description="U3 small nucleolar RNA-associated protein 15 C-terminal" evidence="9">
    <location>
        <begin position="349"/>
        <end position="495"/>
    </location>
</feature>
<dbReference type="InterPro" id="IPR018983">
    <property type="entry name" value="U3_snoRNA-assocProt_15_C"/>
</dbReference>
<comment type="caution">
    <text evidence="10">The sequence shown here is derived from an EMBL/GenBank/DDBJ whole genome shotgun (WGS) entry which is preliminary data.</text>
</comment>
<organism evidence="10 11">
    <name type="scientific">Bugula neritina</name>
    <name type="common">Brown bryozoan</name>
    <name type="synonym">Sertularia neritina</name>
    <dbReference type="NCBI Taxonomy" id="10212"/>
    <lineage>
        <taxon>Eukaryota</taxon>
        <taxon>Metazoa</taxon>
        <taxon>Spiralia</taxon>
        <taxon>Lophotrochozoa</taxon>
        <taxon>Bryozoa</taxon>
        <taxon>Gymnolaemata</taxon>
        <taxon>Cheilostomatida</taxon>
        <taxon>Flustrina</taxon>
        <taxon>Buguloidea</taxon>
        <taxon>Bugulidae</taxon>
        <taxon>Bugula</taxon>
    </lineage>
</organism>
<comment type="function">
    <text evidence="7">Ribosome biogenesis factor. Involved in nucleolar processing of pre-18S ribosomal RNA. Required for optimal pre-ribosomal RNA transcription by RNA polymerase I. Part of the small subunit (SSU) processome, first precursor of the small eukaryotic ribosomal subunit. During the assembly of the SSU processome in the nucleolus, many ribosome biogenesis factors, an RNA chaperone and ribosomal proteins associate with the nascent pre-rRNA and work in concert to generate RNA folding, modifications, rearrangements and cleavage as well as targeted degradation of pre-ribosomal RNA by the RNA exosome.</text>
</comment>
<evidence type="ECO:0000256" key="8">
    <source>
        <dbReference type="PROSITE-ProRule" id="PRU00221"/>
    </source>
</evidence>
<dbReference type="CDD" id="cd00200">
    <property type="entry name" value="WD40"/>
    <property type="match status" value="1"/>
</dbReference>
<dbReference type="SMART" id="SM00320">
    <property type="entry name" value="WD40"/>
    <property type="match status" value="7"/>
</dbReference>
<dbReference type="AlphaFoldDB" id="A0A7J7J294"/>
<evidence type="ECO:0000256" key="6">
    <source>
        <dbReference type="ARBA" id="ARBA00023242"/>
    </source>
</evidence>
<protein>
    <recommendedName>
        <fullName evidence="2">U3 small nucleolar RNA-associated protein 15 homolog</fullName>
    </recommendedName>
</protein>
<dbReference type="GO" id="GO:0005730">
    <property type="term" value="C:nucleolus"/>
    <property type="evidence" value="ECO:0007669"/>
    <property type="project" value="UniProtKB-SubCell"/>
</dbReference>
<dbReference type="PROSITE" id="PS50294">
    <property type="entry name" value="WD_REPEATS_REGION"/>
    <property type="match status" value="2"/>
</dbReference>
<name>A0A7J7J294_BUGNE</name>
<dbReference type="GO" id="GO:0006364">
    <property type="term" value="P:rRNA processing"/>
    <property type="evidence" value="ECO:0007669"/>
    <property type="project" value="UniProtKB-KW"/>
</dbReference>
<dbReference type="PANTHER" id="PTHR19924:SF26">
    <property type="entry name" value="U3 SMALL NUCLEOLAR RNA-ASSOCIATED PROTEIN 15 HOMOLOG"/>
    <property type="match status" value="1"/>
</dbReference>
<dbReference type="InterPro" id="IPR036322">
    <property type="entry name" value="WD40_repeat_dom_sf"/>
</dbReference>
<keyword evidence="4 8" id="KW-0853">WD repeat</keyword>
<keyword evidence="6" id="KW-0539">Nucleus</keyword>
<evidence type="ECO:0000256" key="1">
    <source>
        <dbReference type="ARBA" id="ARBA00004604"/>
    </source>
</evidence>
<evidence type="ECO:0000256" key="2">
    <source>
        <dbReference type="ARBA" id="ARBA00018260"/>
    </source>
</evidence>
<keyword evidence="5" id="KW-0677">Repeat</keyword>
<accession>A0A7J7J294</accession>
<dbReference type="Pfam" id="PF09384">
    <property type="entry name" value="UTP15_C"/>
    <property type="match status" value="1"/>
</dbReference>
<dbReference type="InterPro" id="IPR001680">
    <property type="entry name" value="WD40_rpt"/>
</dbReference>
<dbReference type="SUPFAM" id="SSF50978">
    <property type="entry name" value="WD40 repeat-like"/>
    <property type="match status" value="1"/>
</dbReference>
<evidence type="ECO:0000256" key="4">
    <source>
        <dbReference type="ARBA" id="ARBA00022574"/>
    </source>
</evidence>
<evidence type="ECO:0000313" key="11">
    <source>
        <dbReference type="Proteomes" id="UP000593567"/>
    </source>
</evidence>
<evidence type="ECO:0000256" key="5">
    <source>
        <dbReference type="ARBA" id="ARBA00022737"/>
    </source>
</evidence>
<dbReference type="InterPro" id="IPR015943">
    <property type="entry name" value="WD40/YVTN_repeat-like_dom_sf"/>
</dbReference>
<evidence type="ECO:0000259" key="9">
    <source>
        <dbReference type="Pfam" id="PF09384"/>
    </source>
</evidence>
<dbReference type="Pfam" id="PF00400">
    <property type="entry name" value="WD40"/>
    <property type="match status" value="3"/>
</dbReference>
<dbReference type="InterPro" id="IPR019775">
    <property type="entry name" value="WD40_repeat_CS"/>
</dbReference>
<dbReference type="OrthoDB" id="431715at2759"/>
<keyword evidence="11" id="KW-1185">Reference proteome</keyword>
<comment type="subcellular location">
    <subcellularLocation>
        <location evidence="1">Nucleus</location>
        <location evidence="1">Nucleolus</location>
    </subcellularLocation>
</comment>
<sequence length="524" mass="58784">MAAPAPTSFKKTIIRSQPKPVSSSFTKDTQFWDSFEFPITKKEYGPIIDVNFSPTEPYQYAVASSSRIQIYSCQTNQIVKTFSKFKENVLCGRYRKDGKILATGTEAGLVKLYNIESKSCLRMLRGHWSAVHAADFLTDGYRVISCSNDQTSILWDIAEGQKILTLKEHKDSVRSCAVNPSAKDILLTGSYDQTAKLFDLRTQACVQTVHHGAPIEDVLMFNTGTVFFTAGGNYVRVWDSLAGGKLLMELTNHHKTVTCLTFAQGGKRLLTGGLDRHVKVYDSSTYQVVHSLDFPAPVLSMGCSKDNKTFAVGMADGMLSVRRRKIDAHLSKQEKRRKAFQFKIQKHSFKPSKDAHVIQHQRKEHLAKYDSYLQSFQHAKALDAVLESKVCLKHPEVTVSVMEELIRRDVIKPAVAGRDEKSLDTLLRFLSRHITNSQYTRTLVDVVNVLLDVYTEHPDRLSSVYSRLIALSNVINNELKYEEQLMQLLGTMDTILCMSNSTQDLAPTLIKSSESGESHSALPG</sequence>
<evidence type="ECO:0000313" key="10">
    <source>
        <dbReference type="EMBL" id="KAF6019856.1"/>
    </source>
</evidence>
<reference evidence="10" key="1">
    <citation type="submission" date="2020-06" db="EMBL/GenBank/DDBJ databases">
        <title>Draft genome of Bugula neritina, a colonial animal packing powerful symbionts and potential medicines.</title>
        <authorList>
            <person name="Rayko M."/>
        </authorList>
    </citation>
    <scope>NUCLEOTIDE SEQUENCE [LARGE SCALE GENOMIC DNA]</scope>
    <source>
        <strain evidence="10">Kwan_BN1</strain>
    </source>
</reference>
<evidence type="ECO:0000256" key="7">
    <source>
        <dbReference type="ARBA" id="ARBA00045437"/>
    </source>
</evidence>
<dbReference type="GO" id="GO:0045943">
    <property type="term" value="P:positive regulation of transcription by RNA polymerase I"/>
    <property type="evidence" value="ECO:0007669"/>
    <property type="project" value="TreeGrafter"/>
</dbReference>
<dbReference type="PANTHER" id="PTHR19924">
    <property type="entry name" value="UTP15 U3 SMALL NUCLEOLAR RNA-ASSOCIATED PROTEIN 15 FAMILY MEMBER"/>
    <property type="match status" value="1"/>
</dbReference>
<evidence type="ECO:0000256" key="3">
    <source>
        <dbReference type="ARBA" id="ARBA00022552"/>
    </source>
</evidence>
<keyword evidence="3" id="KW-0698">rRNA processing</keyword>
<feature type="repeat" description="WD" evidence="8">
    <location>
        <begin position="166"/>
        <end position="208"/>
    </location>
</feature>
<dbReference type="PROSITE" id="PS50082">
    <property type="entry name" value="WD_REPEATS_2"/>
    <property type="match status" value="3"/>
</dbReference>